<dbReference type="InterPro" id="IPR036318">
    <property type="entry name" value="FAD-bd_PCMH-like_sf"/>
</dbReference>
<evidence type="ECO:0000256" key="8">
    <source>
        <dbReference type="ARBA" id="ARBA00022827"/>
    </source>
</evidence>
<evidence type="ECO:0000313" key="13">
    <source>
        <dbReference type="EMBL" id="KAH0911164.1"/>
    </source>
</evidence>
<evidence type="ECO:0000259" key="12">
    <source>
        <dbReference type="PROSITE" id="PS51387"/>
    </source>
</evidence>
<keyword evidence="7" id="KW-0547">Nucleotide-binding</keyword>
<dbReference type="PANTHER" id="PTHR32448">
    <property type="entry name" value="OS08G0158400 PROTEIN"/>
    <property type="match status" value="1"/>
</dbReference>
<dbReference type="Gene3D" id="3.30.465.10">
    <property type="match status" value="3"/>
</dbReference>
<evidence type="ECO:0000313" key="14">
    <source>
        <dbReference type="Proteomes" id="UP000824890"/>
    </source>
</evidence>
<proteinExistence type="inferred from homology"/>
<comment type="caution">
    <text evidence="13">The sequence shown here is derived from an EMBL/GenBank/DDBJ whole genome shotgun (WGS) entry which is preliminary data.</text>
</comment>
<keyword evidence="14" id="KW-1185">Reference proteome</keyword>
<dbReference type="EMBL" id="JAGKQM010000009">
    <property type="protein sequence ID" value="KAH0911164.1"/>
    <property type="molecule type" value="Genomic_DNA"/>
</dbReference>
<reference evidence="13 14" key="1">
    <citation type="submission" date="2021-05" db="EMBL/GenBank/DDBJ databases">
        <title>Genome Assembly of Synthetic Allotetraploid Brassica napus Reveals Homoeologous Exchanges between Subgenomes.</title>
        <authorList>
            <person name="Davis J.T."/>
        </authorList>
    </citation>
    <scope>NUCLEOTIDE SEQUENCE [LARGE SCALE GENOMIC DNA]</scope>
    <source>
        <strain evidence="14">cv. Da-Ae</strain>
        <tissue evidence="13">Seedling</tissue>
    </source>
</reference>
<dbReference type="SUPFAM" id="SSF56176">
    <property type="entry name" value="FAD-binding/transporter-associated domain-like"/>
    <property type="match status" value="3"/>
</dbReference>
<keyword evidence="4" id="KW-0134">Cell wall</keyword>
<dbReference type="Gene3D" id="3.30.43.10">
    <property type="entry name" value="Uridine Diphospho-n-acetylenolpyruvylglucosamine Reductase, domain 2"/>
    <property type="match status" value="3"/>
</dbReference>
<evidence type="ECO:0000256" key="6">
    <source>
        <dbReference type="ARBA" id="ARBA00022729"/>
    </source>
</evidence>
<feature type="domain" description="FAD-binding PCMH-type" evidence="12">
    <location>
        <begin position="1249"/>
        <end position="1424"/>
    </location>
</feature>
<comment type="cofactor">
    <cofactor evidence="1">
        <name>FAD</name>
        <dbReference type="ChEBI" id="CHEBI:57692"/>
    </cofactor>
</comment>
<dbReference type="Gene3D" id="3.40.462.20">
    <property type="match status" value="3"/>
</dbReference>
<feature type="signal peptide" evidence="11">
    <location>
        <begin position="1"/>
        <end position="23"/>
    </location>
</feature>
<dbReference type="InterPro" id="IPR006094">
    <property type="entry name" value="Oxid_FAD_bind_N"/>
</dbReference>
<feature type="domain" description="FAD-binding PCMH-type" evidence="12">
    <location>
        <begin position="726"/>
        <end position="928"/>
    </location>
</feature>
<keyword evidence="9" id="KW-0560">Oxidoreductase</keyword>
<keyword evidence="6 11" id="KW-0732">Signal</keyword>
<evidence type="ECO:0000256" key="11">
    <source>
        <dbReference type="SAM" id="SignalP"/>
    </source>
</evidence>
<name>A0ABQ8C266_BRANA</name>
<accession>A0ABQ8C266</accession>
<dbReference type="InterPro" id="IPR016166">
    <property type="entry name" value="FAD-bd_PCMH"/>
</dbReference>
<organism evidence="13 14">
    <name type="scientific">Brassica napus</name>
    <name type="common">Rape</name>
    <dbReference type="NCBI Taxonomy" id="3708"/>
    <lineage>
        <taxon>Eukaryota</taxon>
        <taxon>Viridiplantae</taxon>
        <taxon>Streptophyta</taxon>
        <taxon>Embryophyta</taxon>
        <taxon>Tracheophyta</taxon>
        <taxon>Spermatophyta</taxon>
        <taxon>Magnoliopsida</taxon>
        <taxon>eudicotyledons</taxon>
        <taxon>Gunneridae</taxon>
        <taxon>Pentapetalae</taxon>
        <taxon>rosids</taxon>
        <taxon>malvids</taxon>
        <taxon>Brassicales</taxon>
        <taxon>Brassicaceae</taxon>
        <taxon>Brassiceae</taxon>
        <taxon>Brassica</taxon>
    </lineage>
</organism>
<dbReference type="Proteomes" id="UP000824890">
    <property type="component" value="Unassembled WGS sequence"/>
</dbReference>
<evidence type="ECO:0000256" key="5">
    <source>
        <dbReference type="ARBA" id="ARBA00022630"/>
    </source>
</evidence>
<dbReference type="Pfam" id="PF01565">
    <property type="entry name" value="FAD_binding_4"/>
    <property type="match status" value="3"/>
</dbReference>
<gene>
    <name evidence="13" type="ORF">HID58_034485</name>
</gene>
<dbReference type="InterPro" id="IPR016167">
    <property type="entry name" value="FAD-bd_PCMH_sub1"/>
</dbReference>
<feature type="chain" id="PRO_5045514640" description="FAD-binding PCMH-type domain-containing protein" evidence="11">
    <location>
        <begin position="24"/>
        <end position="1709"/>
    </location>
</feature>
<evidence type="ECO:0000256" key="10">
    <source>
        <dbReference type="ARBA" id="ARBA00023180"/>
    </source>
</evidence>
<comment type="subcellular location">
    <subcellularLocation>
        <location evidence="2">Secreted</location>
        <location evidence="2">Cell wall</location>
    </subcellularLocation>
</comment>
<feature type="domain" description="FAD-binding PCMH-type" evidence="12">
    <location>
        <begin position="74"/>
        <end position="250"/>
    </location>
</feature>
<evidence type="ECO:0000256" key="4">
    <source>
        <dbReference type="ARBA" id="ARBA00022512"/>
    </source>
</evidence>
<evidence type="ECO:0000256" key="1">
    <source>
        <dbReference type="ARBA" id="ARBA00001974"/>
    </source>
</evidence>
<evidence type="ECO:0000256" key="9">
    <source>
        <dbReference type="ARBA" id="ARBA00023002"/>
    </source>
</evidence>
<keyword evidence="10" id="KW-0325">Glycoprotein</keyword>
<keyword evidence="4" id="KW-0964">Secreted</keyword>
<dbReference type="PROSITE" id="PS51387">
    <property type="entry name" value="FAD_PCMH"/>
    <property type="match status" value="3"/>
</dbReference>
<comment type="similarity">
    <text evidence="3">Belongs to the oxygen-dependent FAD-linked oxidoreductase family.</text>
</comment>
<protein>
    <recommendedName>
        <fullName evidence="12">FAD-binding PCMH-type domain-containing protein</fullName>
    </recommendedName>
</protein>
<keyword evidence="5" id="KW-0285">Flavoprotein</keyword>
<evidence type="ECO:0000256" key="3">
    <source>
        <dbReference type="ARBA" id="ARBA00005466"/>
    </source>
</evidence>
<dbReference type="Pfam" id="PF08031">
    <property type="entry name" value="BBE"/>
    <property type="match status" value="3"/>
</dbReference>
<evidence type="ECO:0000256" key="2">
    <source>
        <dbReference type="ARBA" id="ARBA00004191"/>
    </source>
</evidence>
<dbReference type="InterPro" id="IPR012951">
    <property type="entry name" value="BBE"/>
</dbReference>
<dbReference type="InterPro" id="IPR016169">
    <property type="entry name" value="FAD-bd_PCMH_sub2"/>
</dbReference>
<sequence>MKRSRTTLLALILFIVTIWESNSSLANSETFTQCLTSNSDPKHPISSAVIFSGNSSYSSVLEAYIRNLRFNTSTTPKPLLIIAATHESHVQAAITCGRRHNLQMKIRSGGHDYDGLSYVTYSGKPFFVLDMFNLRSVDVDLASKTAWVQSGAILGEVYYYIWEKSKTLAYPAGICPTVGVGGHISGGGYGNIMRKYGLTVDNTIDARMVDVNGNILDRKMMGEDLYWAINGGGGGSFGVVLAYKINLVEVPENVTVFRVSRTLEQNATEIVHQWQQVASVLPDELFIRVVIDVVNGTVSSKKTVRASFVGMFLGDASTLLSILNRRLPELGLVRSDCTETSWIQSVLFWTNIRVGTPETVLLQRNQTVNYLKRKSDYVREPISRTGLESIWKKMIELEIPTMAFNPYGGMMGRVPSTATPFPYRAGNLWKIQYGANWREDRLTNRYMELTRELYRFMTPFVSKNPRQSYFNYRDVDLGINSHDGVVRSYVEGERYGKKYFNGNFERLVKIKTRVDSGNFFRNEQSIPIIFNMNANWRNDKLHNGGAWITQNHRDRLTAELRCLIWVMKSLRDLHIHDADMVDATNNPTNWTRYCILFHHISALCLEFPMVIFEIESSESNKVAREVVKSVRDSGYQCYFIFRGMQETQAMKSPTIQTLIISVFLFTIQTSLASPPTLGSVFTQCIIGLKPSNPCSPIQNFTYTPQNPKFLIILNNYVRNLRYFNNTTRKPIAIVAAADVTHIQATITCAKKLSLQLRIRSGGHDYDGLSYLSTVDFVVLDMFNLRSIEFGRKLDTAWVQSGATLGEIYYGVANKSNDLRGFPAGICPGLGAGGHFSGDAKIVDAKGRVLDRTSMGEDLFWALRGGGAASFCVVLAWKIKLVPVPEKVTVFNVEAVGKRGGVNTKELVVKWQEIADKIDNSLFIRLTLSTSNKTVKASFMGMFLGDSSRLLEIMTKEFPELGLNKTECIEMKWIESVLFWLSIPPGTAPTSVMLNRIPQKQIYLKRKSDYVQKPISRTGLDAIFKVLLENENVTMAWNPYGGRMSEIPSTETAFPHRAGNKFKIQYAANWFVPGEEVAKECMSQTERVFEAMTPYVSKNPREAFLNYRDVDIGTSLNSTYEEGKVYGVKYFKNNFERLVSVKSRVDPDNFFRYEQSIPETHSLLQRSMLRSKLKQTNMENILVFCLLLLSSVSVATSQSVIDSATFLRCIVRQGLNPPDQTSEVTYIPTNSSFATVLRRRIPNLRFDKPTTPKPLAVVTVKNWSQIGTALACSRELSVQVRIRSGGHDFEGLSYTSTVPFFVIDMFSFRSIDVNLTEGTAWVDSGATIGELYYRIAEKTNVFGFPAGLTPTLGVGGHFSGGGYGTMMRKYGLSVDNVVGSGIIDSNGNIYTDRVSMGEDLFWAIRGGGAASFGIVLGYRIRLVPVPERVTVFTVGKTVGEGALDLIMKWQSFAPSTDRNMFVKLSLKIVNGTKPGEKTVLASFTGMYLGGSSKTLNVMNRDFPELKLKRTDCTEMRWIDSVLFWAGYPIGTPTSVLLDTAVANKLFMKRKSDYVKRAISRTDLDLILKKLVQVEKVEMNWNPYGGRMGEITSSRTPFPHRAGNLFNIEYLIDWSEAGDAVEKDYLSRAREMHGFMTPYVSSNPREAYLNYRDLDIGSGGNSTTYEGGKVYGAKYFKDNFERLVNIKSIYDVINFWRNEQSIPTLKSGQNN</sequence>
<keyword evidence="8" id="KW-0274">FAD</keyword>
<evidence type="ECO:0000256" key="7">
    <source>
        <dbReference type="ARBA" id="ARBA00022741"/>
    </source>
</evidence>